<gene>
    <name evidence="3" type="ORF">NFRAN_3002</name>
</gene>
<accession>A0A484II35</accession>
<dbReference type="GeneID" id="39422109"/>
<keyword evidence="1" id="KW-0472">Membrane</keyword>
<dbReference type="Pfam" id="PF09843">
    <property type="entry name" value="DUF2070"/>
    <property type="match status" value="1"/>
</dbReference>
<evidence type="ECO:0000313" key="3">
    <source>
        <dbReference type="EMBL" id="VFJ15325.1"/>
    </source>
</evidence>
<keyword evidence="4" id="KW-1185">Reference proteome</keyword>
<dbReference type="EMBL" id="LR216287">
    <property type="protein sequence ID" value="VFJ15325.1"/>
    <property type="molecule type" value="Genomic_DNA"/>
</dbReference>
<feature type="transmembrane region" description="Helical" evidence="1">
    <location>
        <begin position="155"/>
        <end position="174"/>
    </location>
</feature>
<keyword evidence="1" id="KW-0812">Transmembrane</keyword>
<dbReference type="OrthoDB" id="8914at2157"/>
<dbReference type="InterPro" id="IPR019204">
    <property type="entry name" value="DUF2070_membrane"/>
</dbReference>
<dbReference type="AlphaFoldDB" id="A0A484II35"/>
<keyword evidence="1" id="KW-1133">Transmembrane helix</keyword>
<evidence type="ECO:0000259" key="2">
    <source>
        <dbReference type="Pfam" id="PF09843"/>
    </source>
</evidence>
<feature type="transmembrane region" description="Helical" evidence="1">
    <location>
        <begin position="89"/>
        <end position="109"/>
    </location>
</feature>
<evidence type="ECO:0000313" key="4">
    <source>
        <dbReference type="Proteomes" id="UP000294299"/>
    </source>
</evidence>
<organism evidence="3 4">
    <name type="scientific">Candidatus Nitrosocosmicus franklandianus</name>
    <dbReference type="NCBI Taxonomy" id="1798806"/>
    <lineage>
        <taxon>Archaea</taxon>
        <taxon>Nitrososphaerota</taxon>
        <taxon>Nitrososphaeria</taxon>
        <taxon>Nitrososphaerales</taxon>
        <taxon>Nitrososphaeraceae</taxon>
        <taxon>Candidatus Nitrosocosmicus</taxon>
    </lineage>
</organism>
<proteinExistence type="predicted"/>
<sequence length="593" mass="66927">MSDFESDSVSSLHKRWLFTNINPSSEKFSYLISILSLVTNVALINFVITPHTVTDFLVSFPIIAAVFSVTLIFDYLSLKGTPLNRFSKVLHVSAFANLLWTLTVIGGYISEFIINTNSLNINFVLQGMFMAIGLRIGIFVSVFGASLKRTIPISFIQPLIIFILFSFFYFNHIFYTNFTVYIFGSIILFIGVMWTIIVDRIGRPNFTSAFKILQAFLIAWTENKSDEMEKIAEAKASPKVVNTLIMRFKPENQKDISLVLPELHPGPFNPIGGSNLPFDIFKFYSNSAMVMHSISDHSLNIPSKREVEKYLKSLNQINHLESGSTCSIPIVVTKNDCNCSGFAMGKNVIILFSKSPSGMEDIPLEVKTELETYAQQVGFEQILIIDAHNSLGTKIEENDIKTLVSIGKETLVKLKESPQYEFKIGYKNSYQINDQTIKELKKMPDLGRGQFGVLAISIKNEIYLLCWIDSNNMKNGIREKIAMTLTDQGFRIIEICTSDTHSTSGKRNTKGYYTLGDVTPEDKIINVFNILATHAKTNLEQSTFEIYKTESKVMVMGTDQFDDYSIALEKSFLVTKIFLAITFVVYVLMLLLT</sequence>
<feature type="transmembrane region" description="Helical" evidence="1">
    <location>
        <begin position="56"/>
        <end position="77"/>
    </location>
</feature>
<dbReference type="KEGG" id="nfn:NFRAN_3002"/>
<reference evidence="3 4" key="1">
    <citation type="submission" date="2019-02" db="EMBL/GenBank/DDBJ databases">
        <authorList>
            <person name="Lehtovirta-Morley E L."/>
        </authorList>
    </citation>
    <scope>NUCLEOTIDE SEQUENCE [LARGE SCALE GENOMIC DNA]</scope>
    <source>
        <strain evidence="3">NFRAN1</strain>
    </source>
</reference>
<dbReference type="Proteomes" id="UP000294299">
    <property type="component" value="Chromosome NFRAN"/>
</dbReference>
<feature type="transmembrane region" description="Helical" evidence="1">
    <location>
        <begin position="573"/>
        <end position="592"/>
    </location>
</feature>
<protein>
    <recommendedName>
        <fullName evidence="2">DUF2070 domain-containing protein</fullName>
    </recommendedName>
</protein>
<evidence type="ECO:0000256" key="1">
    <source>
        <dbReference type="SAM" id="Phobius"/>
    </source>
</evidence>
<name>A0A484II35_9ARCH</name>
<dbReference type="RefSeq" id="WP_134485284.1">
    <property type="nucleotide sequence ID" value="NZ_LR216287.1"/>
</dbReference>
<feature type="transmembrane region" description="Helical" evidence="1">
    <location>
        <begin position="121"/>
        <end position="143"/>
    </location>
</feature>
<feature type="transmembrane region" description="Helical" evidence="1">
    <location>
        <begin position="180"/>
        <end position="198"/>
    </location>
</feature>
<feature type="domain" description="DUF2070" evidence="2">
    <location>
        <begin position="14"/>
        <end position="589"/>
    </location>
</feature>
<feature type="transmembrane region" description="Helical" evidence="1">
    <location>
        <begin position="28"/>
        <end position="50"/>
    </location>
</feature>